<feature type="compositionally biased region" description="Basic and acidic residues" evidence="7">
    <location>
        <begin position="216"/>
        <end position="225"/>
    </location>
</feature>
<evidence type="ECO:0000256" key="1">
    <source>
        <dbReference type="ARBA" id="ARBA00000971"/>
    </source>
</evidence>
<evidence type="ECO:0000256" key="3">
    <source>
        <dbReference type="ARBA" id="ARBA00023110"/>
    </source>
</evidence>
<sequence>MSFLKAGIWGLKVQSGKEYSTQVQDSFTITMAALTANLPKNGARTSISIQKDDREFVICSLTPGKIEQQVLDLTFLEGEEITFKTTGPCDVDLTGNSLVFTGDDEEDDEEYDSEDSEEGRFMEFGSGDDEDDEDESSADEEELQAQMQAAIAAMNGKRKAGAALPASAKKAKITEVVEEEVKQEAPKPAIAPVTPAQTKKQAAAAKKAEAAAAASVKKDVKKDAEPATPAAAKKADTPLSAKAVAKAAAPASPAASTPAKSTPATTPKSTKKTLANGLIIEDVTEGNGPKAKNGKKVGVRYIGRLTNGKVFDSNTKGAPFKFKLGAGDVIKGWDLGVAGMSVGGTRKLTIPAALAYGPKGAPPDIPGHATLEFEVKLMEVK</sequence>
<organism evidence="9 10">
    <name type="scientific">Geranomyces variabilis</name>
    <dbReference type="NCBI Taxonomy" id="109894"/>
    <lineage>
        <taxon>Eukaryota</taxon>
        <taxon>Fungi</taxon>
        <taxon>Fungi incertae sedis</taxon>
        <taxon>Chytridiomycota</taxon>
        <taxon>Chytridiomycota incertae sedis</taxon>
        <taxon>Chytridiomycetes</taxon>
        <taxon>Spizellomycetales</taxon>
        <taxon>Powellomycetaceae</taxon>
        <taxon>Geranomyces</taxon>
    </lineage>
</organism>
<dbReference type="InterPro" id="IPR001179">
    <property type="entry name" value="PPIase_FKBP_dom"/>
</dbReference>
<evidence type="ECO:0000256" key="5">
    <source>
        <dbReference type="PIRNR" id="PIRNR001473"/>
    </source>
</evidence>
<comment type="similarity">
    <text evidence="2">Belongs to the FKBP-type PPIase family. FKBP3/4 subfamily.</text>
</comment>
<dbReference type="AlphaFoldDB" id="A0AAD5TK94"/>
<keyword evidence="10" id="KW-1185">Reference proteome</keyword>
<reference evidence="9" key="1">
    <citation type="submission" date="2020-05" db="EMBL/GenBank/DDBJ databases">
        <title>Phylogenomic resolution of chytrid fungi.</title>
        <authorList>
            <person name="Stajich J.E."/>
            <person name="Amses K."/>
            <person name="Simmons R."/>
            <person name="Seto K."/>
            <person name="Myers J."/>
            <person name="Bonds A."/>
            <person name="Quandt C.A."/>
            <person name="Barry K."/>
            <person name="Liu P."/>
            <person name="Grigoriev I."/>
            <person name="Longcore J.E."/>
            <person name="James T.Y."/>
        </authorList>
    </citation>
    <scope>NUCLEOTIDE SEQUENCE</scope>
    <source>
        <strain evidence="9">JEL0379</strain>
    </source>
</reference>
<accession>A0AAD5TK94</accession>
<dbReference type="PANTHER" id="PTHR43811:SF19">
    <property type="entry name" value="39 KDA FK506-BINDING NUCLEAR PROTEIN"/>
    <property type="match status" value="1"/>
</dbReference>
<comment type="caution">
    <text evidence="9">The sequence shown here is derived from an EMBL/GenBank/DDBJ whole genome shotgun (WGS) entry which is preliminary data.</text>
</comment>
<dbReference type="EC" id="5.2.1.8" evidence="5"/>
<dbReference type="GO" id="GO:0000785">
    <property type="term" value="C:chromatin"/>
    <property type="evidence" value="ECO:0007669"/>
    <property type="project" value="TreeGrafter"/>
</dbReference>
<feature type="region of interest" description="Disordered" evidence="7">
    <location>
        <begin position="94"/>
        <end position="141"/>
    </location>
</feature>
<dbReference type="PANTHER" id="PTHR43811">
    <property type="entry name" value="FKBP-TYPE PEPTIDYL-PROLYL CIS-TRANS ISOMERASE FKPA"/>
    <property type="match status" value="1"/>
</dbReference>
<evidence type="ECO:0000256" key="6">
    <source>
        <dbReference type="PROSITE-ProRule" id="PRU00277"/>
    </source>
</evidence>
<gene>
    <name evidence="9" type="primary">FPR4</name>
    <name evidence="9" type="ORF">HDU87_003209</name>
</gene>
<dbReference type="PROSITE" id="PS50059">
    <property type="entry name" value="FKBP_PPIASE"/>
    <property type="match status" value="1"/>
</dbReference>
<dbReference type="Gene3D" id="2.60.120.340">
    <property type="entry name" value="Nucleoplasmin core domain"/>
    <property type="match status" value="1"/>
</dbReference>
<feature type="compositionally biased region" description="Acidic residues" evidence="7">
    <location>
        <begin position="126"/>
        <end position="141"/>
    </location>
</feature>
<evidence type="ECO:0000313" key="9">
    <source>
        <dbReference type="EMBL" id="KAJ3178941.1"/>
    </source>
</evidence>
<feature type="region of interest" description="Disordered" evidence="7">
    <location>
        <begin position="178"/>
        <end position="273"/>
    </location>
</feature>
<evidence type="ECO:0000256" key="7">
    <source>
        <dbReference type="SAM" id="MobiDB-lite"/>
    </source>
</evidence>
<keyword evidence="3 5" id="KW-0697">Rotamase</keyword>
<name>A0AAD5TK94_9FUNG</name>
<feature type="domain" description="PPIase FKBP-type" evidence="8">
    <location>
        <begin position="294"/>
        <end position="381"/>
    </location>
</feature>
<comment type="catalytic activity">
    <reaction evidence="1 5 6">
        <text>[protein]-peptidylproline (omega=180) = [protein]-peptidylproline (omega=0)</text>
        <dbReference type="Rhea" id="RHEA:16237"/>
        <dbReference type="Rhea" id="RHEA-COMP:10747"/>
        <dbReference type="Rhea" id="RHEA-COMP:10748"/>
        <dbReference type="ChEBI" id="CHEBI:83833"/>
        <dbReference type="ChEBI" id="CHEBI:83834"/>
        <dbReference type="EC" id="5.2.1.8"/>
    </reaction>
</comment>
<feature type="compositionally biased region" description="Acidic residues" evidence="7">
    <location>
        <begin position="102"/>
        <end position="117"/>
    </location>
</feature>
<dbReference type="PIRSF" id="PIRSF001473">
    <property type="entry name" value="FK506-bp_FPR3"/>
    <property type="match status" value="1"/>
</dbReference>
<proteinExistence type="inferred from homology"/>
<keyword evidence="4 5" id="KW-0413">Isomerase</keyword>
<dbReference type="InterPro" id="IPR041232">
    <property type="entry name" value="NPL"/>
</dbReference>
<dbReference type="Gene3D" id="3.10.50.40">
    <property type="match status" value="1"/>
</dbReference>
<feature type="compositionally biased region" description="Low complexity" evidence="7">
    <location>
        <begin position="226"/>
        <end position="273"/>
    </location>
</feature>
<dbReference type="EMBL" id="JADGJQ010000023">
    <property type="protein sequence ID" value="KAJ3178941.1"/>
    <property type="molecule type" value="Genomic_DNA"/>
</dbReference>
<dbReference type="Proteomes" id="UP001212152">
    <property type="component" value="Unassembled WGS sequence"/>
</dbReference>
<dbReference type="InterPro" id="IPR023566">
    <property type="entry name" value="PPIase_Fpr3/Fpr4-like"/>
</dbReference>
<dbReference type="Pfam" id="PF00254">
    <property type="entry name" value="FKBP_C"/>
    <property type="match status" value="1"/>
</dbReference>
<evidence type="ECO:0000256" key="4">
    <source>
        <dbReference type="ARBA" id="ARBA00023235"/>
    </source>
</evidence>
<dbReference type="Pfam" id="PF17800">
    <property type="entry name" value="NPL"/>
    <property type="match status" value="1"/>
</dbReference>
<evidence type="ECO:0000259" key="8">
    <source>
        <dbReference type="PROSITE" id="PS50059"/>
    </source>
</evidence>
<dbReference type="FunFam" id="3.10.50.40:FF:000006">
    <property type="entry name" value="Peptidyl-prolyl cis-trans isomerase"/>
    <property type="match status" value="1"/>
</dbReference>
<evidence type="ECO:0000256" key="2">
    <source>
        <dbReference type="ARBA" id="ARBA00007838"/>
    </source>
</evidence>
<protein>
    <recommendedName>
        <fullName evidence="5">FK506-binding protein</fullName>
        <ecNumber evidence="5">5.2.1.8</ecNumber>
    </recommendedName>
</protein>
<dbReference type="InterPro" id="IPR046357">
    <property type="entry name" value="PPIase_dom_sf"/>
</dbReference>
<dbReference type="SUPFAM" id="SSF54534">
    <property type="entry name" value="FKBP-like"/>
    <property type="match status" value="1"/>
</dbReference>
<dbReference type="GO" id="GO:0003755">
    <property type="term" value="F:peptidyl-prolyl cis-trans isomerase activity"/>
    <property type="evidence" value="ECO:0007669"/>
    <property type="project" value="UniProtKB-KW"/>
</dbReference>
<feature type="compositionally biased region" description="Low complexity" evidence="7">
    <location>
        <begin position="196"/>
        <end position="215"/>
    </location>
</feature>
<evidence type="ECO:0000313" key="10">
    <source>
        <dbReference type="Proteomes" id="UP001212152"/>
    </source>
</evidence>
<dbReference type="GO" id="GO:0005730">
    <property type="term" value="C:nucleolus"/>
    <property type="evidence" value="ECO:0007669"/>
    <property type="project" value="TreeGrafter"/>
</dbReference>